<protein>
    <submittedName>
        <fullName evidence="3">DisA bacterial checkpoint controller nucleotide-binding domain-containing protein</fullName>
    </submittedName>
</protein>
<feature type="region of interest" description="Disordered" evidence="1">
    <location>
        <begin position="370"/>
        <end position="401"/>
    </location>
</feature>
<proteinExistence type="predicted"/>
<evidence type="ECO:0000256" key="1">
    <source>
        <dbReference type="SAM" id="MobiDB-lite"/>
    </source>
</evidence>
<gene>
    <name evidence="3" type="ORF">DdX_17288</name>
</gene>
<feature type="compositionally biased region" description="Basic and acidic residues" evidence="1">
    <location>
        <begin position="370"/>
        <end position="379"/>
    </location>
</feature>
<dbReference type="EMBL" id="JAKKPZ010000177">
    <property type="protein sequence ID" value="KAI1699494.1"/>
    <property type="molecule type" value="Genomic_DNA"/>
</dbReference>
<keyword evidence="4" id="KW-1185">Reference proteome</keyword>
<feature type="domain" description="DAC" evidence="2">
    <location>
        <begin position="1"/>
        <end position="60"/>
    </location>
</feature>
<evidence type="ECO:0000313" key="3">
    <source>
        <dbReference type="EMBL" id="KAI1699494.1"/>
    </source>
</evidence>
<reference evidence="3" key="1">
    <citation type="submission" date="2022-01" db="EMBL/GenBank/DDBJ databases">
        <title>Genome Sequence Resource for Two Populations of Ditylenchus destructor, the Migratory Endoparasitic Phytonematode.</title>
        <authorList>
            <person name="Zhang H."/>
            <person name="Lin R."/>
            <person name="Xie B."/>
        </authorList>
    </citation>
    <scope>NUCLEOTIDE SEQUENCE</scope>
    <source>
        <strain evidence="3">BazhouSP</strain>
    </source>
</reference>
<dbReference type="Proteomes" id="UP001201812">
    <property type="component" value="Unassembled WGS sequence"/>
</dbReference>
<dbReference type="AlphaFoldDB" id="A0AAD4MNA0"/>
<dbReference type="InterPro" id="IPR036888">
    <property type="entry name" value="DNA_integrity_DisA_N_sf"/>
</dbReference>
<organism evidence="3 4">
    <name type="scientific">Ditylenchus destructor</name>
    <dbReference type="NCBI Taxonomy" id="166010"/>
    <lineage>
        <taxon>Eukaryota</taxon>
        <taxon>Metazoa</taxon>
        <taxon>Ecdysozoa</taxon>
        <taxon>Nematoda</taxon>
        <taxon>Chromadorea</taxon>
        <taxon>Rhabditida</taxon>
        <taxon>Tylenchina</taxon>
        <taxon>Tylenchomorpha</taxon>
        <taxon>Sphaerularioidea</taxon>
        <taxon>Anguinidae</taxon>
        <taxon>Anguininae</taxon>
        <taxon>Ditylenchus</taxon>
    </lineage>
</organism>
<evidence type="ECO:0000259" key="2">
    <source>
        <dbReference type="PROSITE" id="PS51794"/>
    </source>
</evidence>
<dbReference type="SUPFAM" id="SSF143597">
    <property type="entry name" value="YojJ-like"/>
    <property type="match status" value="1"/>
</dbReference>
<dbReference type="Gene3D" id="3.40.1700.10">
    <property type="entry name" value="DNA integrity scanning protein, DisA, N-terminal domain"/>
    <property type="match status" value="1"/>
</dbReference>
<sequence length="401" mass="45703">MDTMQKWQKVPLELVHLGARHGSAYSVSQCCFRALVVVVSEEKGRVSVFKGGKFELGVTKKKIAQELLTMYQKNNGVSLDQGLLFDQKHFKAKVTTQMFDPNDDVHVDWYYRHITKCRVQLYKGNEYKTNSSIKPGDMALKCKQKEVRKANETRLLKLKYIEIVKLKIILYNGMPFGGIRYNLCLATRTIDLDLLNAFVEREHFQNGLLAYILQEQLFKEFYPIFNKITFRFEPHLRERIEKFVSDLKIEVDSSDKQFLYYTIHISGANDAGSSSTSSALSLHSSGSAYINPVVPVPSTPLNANLVEENCESLVIRVRKNDIFLHLDVAITRHINWIRPNSIVAKQLKVGDKIVGIKGVEFSMELEHLERMTEKEREENSGQPALPVNTTACPGAELSQPT</sequence>
<dbReference type="Pfam" id="PF02457">
    <property type="entry name" value="DAC"/>
    <property type="match status" value="1"/>
</dbReference>
<evidence type="ECO:0000313" key="4">
    <source>
        <dbReference type="Proteomes" id="UP001201812"/>
    </source>
</evidence>
<name>A0AAD4MNA0_9BILA</name>
<dbReference type="PROSITE" id="PS51794">
    <property type="entry name" value="DAC"/>
    <property type="match status" value="1"/>
</dbReference>
<accession>A0AAD4MNA0</accession>
<dbReference type="InterPro" id="IPR003390">
    <property type="entry name" value="DNA_integrity_scan_DisA_N"/>
</dbReference>
<comment type="caution">
    <text evidence="3">The sequence shown here is derived from an EMBL/GenBank/DDBJ whole genome shotgun (WGS) entry which is preliminary data.</text>
</comment>